<dbReference type="InterPro" id="IPR036388">
    <property type="entry name" value="WH-like_DNA-bd_sf"/>
</dbReference>
<sequence>MVDVKKLLWKNDRNFNKDEINDQRYFLVAEHNDLITKARHDLNARELKIMDYVISKIKPDDKNFNVIQTSMYELSNVLELKRSGRTYSQLAQNLNDMRAKSVRIYNEIERSITMTGWFERAKVWENGKIELKINEDFAPFLLRLKDNGHYTQYLLHDTVQLKSKYAILLYKLMRESDKDNGQSIPIVQGAPDDFKKWLGAPKNYAYKDLKKSVLIRSIEEINMKIDDMDLELFQAKRGRQVVQVEIHNNFARRSSSKDL</sequence>
<dbReference type="Pfam" id="PF21205">
    <property type="entry name" value="Rep3_C"/>
    <property type="match status" value="1"/>
</dbReference>
<dbReference type="InterPro" id="IPR000525">
    <property type="entry name" value="Initiator_Rep_WH1"/>
</dbReference>
<dbReference type="RefSeq" id="WP_003600348.1">
    <property type="nucleotide sequence ID" value="NZ_JAQQAA010000094.1"/>
</dbReference>
<dbReference type="Proteomes" id="UP000285532">
    <property type="component" value="Unassembled WGS sequence"/>
</dbReference>
<dbReference type="EMBL" id="LKFU01000169">
    <property type="protein sequence ID" value="RND79873.1"/>
    <property type="molecule type" value="Genomic_DNA"/>
</dbReference>
<dbReference type="InterPro" id="IPR036390">
    <property type="entry name" value="WH_DNA-bd_sf"/>
</dbReference>
<comment type="similarity">
    <text evidence="1">Belongs to the initiator RepB protein family.</text>
</comment>
<organism evidence="2 3">
    <name type="scientific">Lacticaseibacillus paracasei</name>
    <name type="common">Lactobacillus paracasei</name>
    <dbReference type="NCBI Taxonomy" id="1597"/>
    <lineage>
        <taxon>Bacteria</taxon>
        <taxon>Bacillati</taxon>
        <taxon>Bacillota</taxon>
        <taxon>Bacilli</taxon>
        <taxon>Lactobacillales</taxon>
        <taxon>Lactobacillaceae</taxon>
        <taxon>Lacticaseibacillus</taxon>
    </lineage>
</organism>
<evidence type="ECO:0000313" key="2">
    <source>
        <dbReference type="EMBL" id="RND79873.1"/>
    </source>
</evidence>
<name>A0A422LZQ1_LACPA</name>
<dbReference type="GO" id="GO:0006270">
    <property type="term" value="P:DNA replication initiation"/>
    <property type="evidence" value="ECO:0007669"/>
    <property type="project" value="InterPro"/>
</dbReference>
<comment type="caution">
    <text evidence="2">The sequence shown here is derived from an EMBL/GenBank/DDBJ whole genome shotgun (WGS) entry which is preliminary data.</text>
</comment>
<protein>
    <submittedName>
        <fullName evidence="2">Replication protein</fullName>
    </submittedName>
</protein>
<gene>
    <name evidence="2" type="ORF">FAM18172_03119</name>
</gene>
<dbReference type="GO" id="GO:0003887">
    <property type="term" value="F:DNA-directed DNA polymerase activity"/>
    <property type="evidence" value="ECO:0007669"/>
    <property type="project" value="InterPro"/>
</dbReference>
<dbReference type="AlphaFoldDB" id="A0A422LZQ1"/>
<reference evidence="2 3" key="1">
    <citation type="journal article" date="2018" name="Front. Microbiol.">
        <title>Conversion of Methionine to Cysteine in Lactobacillus paracasei Depends on the Highly Mobile cysK-ctl-cysE Gene Cluster.</title>
        <authorList>
            <person name="Wuthrich D."/>
            <person name="Irmler S."/>
            <person name="Berthoud H."/>
            <person name="Guggenbuhl B."/>
            <person name="Eugster E."/>
            <person name="Bruggmann R."/>
        </authorList>
    </citation>
    <scope>NUCLEOTIDE SEQUENCE [LARGE SCALE GENOMIC DNA]</scope>
    <source>
        <strain evidence="2 3">FAM18172</strain>
    </source>
</reference>
<proteinExistence type="inferred from homology"/>
<dbReference type="SUPFAM" id="SSF46785">
    <property type="entry name" value="Winged helix' DNA-binding domain"/>
    <property type="match status" value="2"/>
</dbReference>
<dbReference type="Gene3D" id="1.10.10.10">
    <property type="entry name" value="Winged helix-like DNA-binding domain superfamily/Winged helix DNA-binding domain"/>
    <property type="match status" value="2"/>
</dbReference>
<evidence type="ECO:0000313" key="3">
    <source>
        <dbReference type="Proteomes" id="UP000285532"/>
    </source>
</evidence>
<accession>A0A422LZQ1</accession>
<dbReference type="Pfam" id="PF01051">
    <property type="entry name" value="Rep3_N"/>
    <property type="match status" value="1"/>
</dbReference>
<evidence type="ECO:0000256" key="1">
    <source>
        <dbReference type="ARBA" id="ARBA00038283"/>
    </source>
</evidence>